<dbReference type="Gene3D" id="1.20.120.610">
    <property type="entry name" value="lithium bound rotor ring of v- atpase"/>
    <property type="match status" value="1"/>
</dbReference>
<comment type="caution">
    <text evidence="7">The sequence shown here is derived from an EMBL/GenBank/DDBJ whole genome shotgun (WGS) entry which is preliminary data.</text>
</comment>
<dbReference type="Proteomes" id="UP000031465">
    <property type="component" value="Unassembled WGS sequence"/>
</dbReference>
<sequence length="140" mass="14377">MDINMVGPAMALGLSSMGCSIGCWIAGSASHAAMSRTEEGHGKFIGMAAAPSSQVIYGFLLMLQMSRAIQAGTLSPFSAIAIGIFSGLAIGLSSIYQGKVCATGIQASLKQPSVYGKCFAAIGIIESFALFAFVFALLII</sequence>
<protein>
    <submittedName>
        <fullName evidence="7">Putative V-type sodium ATP synthase subunit K (NtpK)</fullName>
    </submittedName>
</protein>
<feature type="transmembrane region" description="Helical" evidence="5">
    <location>
        <begin position="44"/>
        <end position="65"/>
    </location>
</feature>
<evidence type="ECO:0000313" key="8">
    <source>
        <dbReference type="Proteomes" id="UP000031465"/>
    </source>
</evidence>
<feature type="domain" description="V-ATPase proteolipid subunit C-like" evidence="6">
    <location>
        <begin position="80"/>
        <end position="139"/>
    </location>
</feature>
<gene>
    <name evidence="7" type="primary">ntpK</name>
    <name evidence="7" type="ORF">DB44_DA00150</name>
</gene>
<dbReference type="AlphaFoldDB" id="A0A0C1JMG9"/>
<dbReference type="Pfam" id="PF00137">
    <property type="entry name" value="ATP-synt_C"/>
    <property type="match status" value="2"/>
</dbReference>
<comment type="subcellular location">
    <subcellularLocation>
        <location evidence="1">Membrane</location>
        <topology evidence="1">Multi-pass membrane protein</topology>
    </subcellularLocation>
</comment>
<dbReference type="CDD" id="cd18179">
    <property type="entry name" value="ATP-synt_Vo_Ao_c_NTPK_rpt1"/>
    <property type="match status" value="1"/>
</dbReference>
<feature type="transmembrane region" description="Helical" evidence="5">
    <location>
        <begin position="12"/>
        <end position="32"/>
    </location>
</feature>
<name>A0A0C1JMG9_9BACT</name>
<evidence type="ECO:0000256" key="4">
    <source>
        <dbReference type="ARBA" id="ARBA00023136"/>
    </source>
</evidence>
<evidence type="ECO:0000259" key="6">
    <source>
        <dbReference type="Pfam" id="PF00137"/>
    </source>
</evidence>
<accession>A0A0C1JMG9</accession>
<evidence type="ECO:0000256" key="5">
    <source>
        <dbReference type="SAM" id="Phobius"/>
    </source>
</evidence>
<evidence type="ECO:0000256" key="3">
    <source>
        <dbReference type="ARBA" id="ARBA00022989"/>
    </source>
</evidence>
<dbReference type="InterPro" id="IPR035921">
    <property type="entry name" value="F/V-ATP_Csub_sf"/>
</dbReference>
<dbReference type="OMA" id="TQGFYGF"/>
<dbReference type="RefSeq" id="WP_011176222.1">
    <property type="nucleotide sequence ID" value="NZ_JSAN01000073.1"/>
</dbReference>
<dbReference type="NCBIfam" id="NF007200">
    <property type="entry name" value="PRK09621.1"/>
    <property type="match status" value="1"/>
</dbReference>
<dbReference type="CDD" id="cd18180">
    <property type="entry name" value="ATP-synt_Vo_Ao_c_NTPK_rpt2"/>
    <property type="match status" value="1"/>
</dbReference>
<organism evidence="7 8">
    <name type="scientific">Candidatus Protochlamydia amoebophila</name>
    <dbReference type="NCBI Taxonomy" id="362787"/>
    <lineage>
        <taxon>Bacteria</taxon>
        <taxon>Pseudomonadati</taxon>
        <taxon>Chlamydiota</taxon>
        <taxon>Chlamydiia</taxon>
        <taxon>Parachlamydiales</taxon>
        <taxon>Parachlamydiaceae</taxon>
        <taxon>Candidatus Protochlamydia</taxon>
    </lineage>
</organism>
<proteinExistence type="predicted"/>
<feature type="transmembrane region" description="Helical" evidence="5">
    <location>
        <begin position="118"/>
        <end position="139"/>
    </location>
</feature>
<dbReference type="SUPFAM" id="SSF81333">
    <property type="entry name" value="F1F0 ATP synthase subunit C"/>
    <property type="match status" value="2"/>
</dbReference>
<dbReference type="GO" id="GO:0033177">
    <property type="term" value="C:proton-transporting two-sector ATPase complex, proton-transporting domain"/>
    <property type="evidence" value="ECO:0007669"/>
    <property type="project" value="InterPro"/>
</dbReference>
<keyword evidence="2 5" id="KW-0812">Transmembrane</keyword>
<reference evidence="7 8" key="1">
    <citation type="journal article" date="2014" name="Mol. Biol. Evol.">
        <title>Massive expansion of Ubiquitination-related gene families within the Chlamydiae.</title>
        <authorList>
            <person name="Domman D."/>
            <person name="Collingro A."/>
            <person name="Lagkouvardos I."/>
            <person name="Gehre L."/>
            <person name="Weinmaier T."/>
            <person name="Rattei T."/>
            <person name="Subtil A."/>
            <person name="Horn M."/>
        </authorList>
    </citation>
    <scope>NUCLEOTIDE SEQUENCE [LARGE SCALE GENOMIC DNA]</scope>
    <source>
        <strain evidence="7 8">EI2</strain>
    </source>
</reference>
<feature type="transmembrane region" description="Helical" evidence="5">
    <location>
        <begin position="77"/>
        <end position="97"/>
    </location>
</feature>
<dbReference type="PATRIC" id="fig|362787.3.peg.1210"/>
<feature type="domain" description="V-ATPase proteolipid subunit C-like" evidence="6">
    <location>
        <begin position="7"/>
        <end position="63"/>
    </location>
</feature>
<keyword evidence="4 5" id="KW-0472">Membrane</keyword>
<dbReference type="EMBL" id="JSAN01000073">
    <property type="protein sequence ID" value="KIC71761.1"/>
    <property type="molecule type" value="Genomic_DNA"/>
</dbReference>
<evidence type="ECO:0000256" key="2">
    <source>
        <dbReference type="ARBA" id="ARBA00022692"/>
    </source>
</evidence>
<dbReference type="GO" id="GO:0015078">
    <property type="term" value="F:proton transmembrane transporter activity"/>
    <property type="evidence" value="ECO:0007669"/>
    <property type="project" value="InterPro"/>
</dbReference>
<keyword evidence="3 5" id="KW-1133">Transmembrane helix</keyword>
<evidence type="ECO:0000256" key="1">
    <source>
        <dbReference type="ARBA" id="ARBA00004141"/>
    </source>
</evidence>
<evidence type="ECO:0000313" key="7">
    <source>
        <dbReference type="EMBL" id="KIC71761.1"/>
    </source>
</evidence>
<dbReference type="InterPro" id="IPR002379">
    <property type="entry name" value="ATPase_proteolipid_c-like_dom"/>
</dbReference>